<dbReference type="InterPro" id="IPR037185">
    <property type="entry name" value="EmrE-like"/>
</dbReference>
<keyword evidence="2" id="KW-1133">Transmembrane helix</keyword>
<keyword evidence="5" id="KW-1185">Reference proteome</keyword>
<dbReference type="EnsemblBacteria" id="ABC23574">
    <property type="protein sequence ID" value="ABC23574"/>
    <property type="gene ID" value="Rru_A2777"/>
</dbReference>
<feature type="region of interest" description="Disordered" evidence="1">
    <location>
        <begin position="1"/>
        <end position="29"/>
    </location>
</feature>
<evidence type="ECO:0000313" key="4">
    <source>
        <dbReference type="EMBL" id="ABC23574.1"/>
    </source>
</evidence>
<dbReference type="AlphaFoldDB" id="Q2RQM1"/>
<keyword evidence="2" id="KW-0472">Membrane</keyword>
<dbReference type="Gene3D" id="1.10.3730.20">
    <property type="match status" value="1"/>
</dbReference>
<feature type="domain" description="EamA" evidence="3">
    <location>
        <begin position="37"/>
        <end position="171"/>
    </location>
</feature>
<dbReference type="PANTHER" id="PTHR22911:SF103">
    <property type="entry name" value="BLR2811 PROTEIN"/>
    <property type="match status" value="1"/>
</dbReference>
<evidence type="ECO:0000259" key="3">
    <source>
        <dbReference type="Pfam" id="PF00892"/>
    </source>
</evidence>
<dbReference type="KEGG" id="rru:Rru_A2777"/>
<feature type="transmembrane region" description="Helical" evidence="2">
    <location>
        <begin position="239"/>
        <end position="259"/>
    </location>
</feature>
<dbReference type="Pfam" id="PF00892">
    <property type="entry name" value="EamA"/>
    <property type="match status" value="2"/>
</dbReference>
<dbReference type="eggNOG" id="COG0697">
    <property type="taxonomic scope" value="Bacteria"/>
</dbReference>
<dbReference type="HOGENOM" id="CLU_032828_2_2_5"/>
<dbReference type="PANTHER" id="PTHR22911">
    <property type="entry name" value="ACYL-MALONYL CONDENSING ENZYME-RELATED"/>
    <property type="match status" value="1"/>
</dbReference>
<feature type="transmembrane region" description="Helical" evidence="2">
    <location>
        <begin position="211"/>
        <end position="233"/>
    </location>
</feature>
<evidence type="ECO:0000256" key="2">
    <source>
        <dbReference type="SAM" id="Phobius"/>
    </source>
</evidence>
<dbReference type="Proteomes" id="UP000001929">
    <property type="component" value="Chromosome"/>
</dbReference>
<dbReference type="PATRIC" id="fig|269796.9.peg.2883"/>
<proteinExistence type="predicted"/>
<reference evidence="4 5" key="1">
    <citation type="journal article" date="2011" name="Stand. Genomic Sci.">
        <title>Complete genome sequence of Rhodospirillum rubrum type strain (S1).</title>
        <authorList>
            <person name="Munk A.C."/>
            <person name="Copeland A."/>
            <person name="Lucas S."/>
            <person name="Lapidus A."/>
            <person name="Del Rio T.G."/>
            <person name="Barry K."/>
            <person name="Detter J.C."/>
            <person name="Hammon N."/>
            <person name="Israni S."/>
            <person name="Pitluck S."/>
            <person name="Brettin T."/>
            <person name="Bruce D."/>
            <person name="Han C."/>
            <person name="Tapia R."/>
            <person name="Gilna P."/>
            <person name="Schmutz J."/>
            <person name="Larimer F."/>
            <person name="Land M."/>
            <person name="Kyrpides N.C."/>
            <person name="Mavromatis K."/>
            <person name="Richardson P."/>
            <person name="Rohde M."/>
            <person name="Goker M."/>
            <person name="Klenk H.P."/>
            <person name="Zhang Y."/>
            <person name="Roberts G.P."/>
            <person name="Reslewic S."/>
            <person name="Schwartz D.C."/>
        </authorList>
    </citation>
    <scope>NUCLEOTIDE SEQUENCE [LARGE SCALE GENOMIC DNA]</scope>
    <source>
        <strain evidence="5">ATCC 11170 / ATH 1.1.1 / DSM 467 / LMG 4362 / NCIMB 8255 / S1</strain>
    </source>
</reference>
<name>Q2RQM1_RHORT</name>
<feature type="compositionally biased region" description="Pro residues" evidence="1">
    <location>
        <begin position="12"/>
        <end position="29"/>
    </location>
</feature>
<feature type="domain" description="EamA" evidence="3">
    <location>
        <begin position="181"/>
        <end position="307"/>
    </location>
</feature>
<dbReference type="EMBL" id="CP000230">
    <property type="protein sequence ID" value="ABC23574.1"/>
    <property type="molecule type" value="Genomic_DNA"/>
</dbReference>
<dbReference type="STRING" id="269796.Rru_A2777"/>
<gene>
    <name evidence="4" type="ordered locus">Rru_A2777</name>
</gene>
<protein>
    <recommendedName>
        <fullName evidence="3">EamA domain-containing protein</fullName>
    </recommendedName>
</protein>
<organism evidence="4 5">
    <name type="scientific">Rhodospirillum rubrum (strain ATCC 11170 / ATH 1.1.1 / DSM 467 / LMG 4362 / NCIMB 8255 / S1)</name>
    <dbReference type="NCBI Taxonomy" id="269796"/>
    <lineage>
        <taxon>Bacteria</taxon>
        <taxon>Pseudomonadati</taxon>
        <taxon>Pseudomonadota</taxon>
        <taxon>Alphaproteobacteria</taxon>
        <taxon>Rhodospirillales</taxon>
        <taxon>Rhodospirillaceae</taxon>
        <taxon>Rhodospirillum</taxon>
    </lineage>
</organism>
<feature type="transmembrane region" description="Helical" evidence="2">
    <location>
        <begin position="181"/>
        <end position="199"/>
    </location>
</feature>
<feature type="transmembrane region" description="Helical" evidence="2">
    <location>
        <begin position="156"/>
        <end position="175"/>
    </location>
</feature>
<keyword evidence="2" id="KW-0812">Transmembrane</keyword>
<evidence type="ECO:0000313" key="5">
    <source>
        <dbReference type="Proteomes" id="UP000001929"/>
    </source>
</evidence>
<dbReference type="GO" id="GO:0016020">
    <property type="term" value="C:membrane"/>
    <property type="evidence" value="ECO:0007669"/>
    <property type="project" value="InterPro"/>
</dbReference>
<dbReference type="PhylomeDB" id="Q2RQM1"/>
<feature type="transmembrane region" description="Helical" evidence="2">
    <location>
        <begin position="105"/>
        <end position="125"/>
    </location>
</feature>
<feature type="transmembrane region" description="Helical" evidence="2">
    <location>
        <begin position="131"/>
        <end position="149"/>
    </location>
</feature>
<dbReference type="InterPro" id="IPR000620">
    <property type="entry name" value="EamA_dom"/>
</dbReference>
<accession>Q2RQM1</accession>
<feature type="transmembrane region" description="Helical" evidence="2">
    <location>
        <begin position="293"/>
        <end position="311"/>
    </location>
</feature>
<feature type="transmembrane region" description="Helical" evidence="2">
    <location>
        <begin position="271"/>
        <end position="287"/>
    </location>
</feature>
<evidence type="ECO:0000256" key="1">
    <source>
        <dbReference type="SAM" id="MobiDB-lite"/>
    </source>
</evidence>
<feature type="transmembrane region" description="Helical" evidence="2">
    <location>
        <begin position="63"/>
        <end position="85"/>
    </location>
</feature>
<dbReference type="SUPFAM" id="SSF103481">
    <property type="entry name" value="Multidrug resistance efflux transporter EmrE"/>
    <property type="match status" value="2"/>
</dbReference>
<sequence>MASQPFAGSPAAPLPMPPAENLPPAAPPPGRAPQLRLGVACLVGATVIFAFQDGITKYLASHYPIPFIVMVRYWAFALFAIALVARKPGGVRAATRSKRPILQSLRALLLVSEIGLVALAFRHMGLAEVQSIFAVYPLLVMAMAIVLLGERVGWRRWVATGVGFIGLLIIVRPGVGTFEPAALYSLASATMYALYTVLTRMVSADDSAGTTFLYTGVVGAILVTLFGGAHWTAMSGIDWGWMALLALFGMSSHFLLIKALEYAPASVLQPYNYLSLVWSGIVGYLVFNNIPDLATFIGGAVIVASGLYVLYRDRKVKGLR</sequence>